<protein>
    <recommendedName>
        <fullName evidence="3">HAD-like protein</fullName>
    </recommendedName>
</protein>
<accession>A0A6A5S064</accession>
<dbReference type="OrthoDB" id="444127at2759"/>
<gene>
    <name evidence="1" type="ORF">M421DRAFT_416450</name>
</gene>
<dbReference type="PANTHER" id="PTHR46191">
    <property type="match status" value="1"/>
</dbReference>
<dbReference type="SUPFAM" id="SSF56784">
    <property type="entry name" value="HAD-like"/>
    <property type="match status" value="1"/>
</dbReference>
<organism evidence="1 2">
    <name type="scientific">Didymella exigua CBS 183.55</name>
    <dbReference type="NCBI Taxonomy" id="1150837"/>
    <lineage>
        <taxon>Eukaryota</taxon>
        <taxon>Fungi</taxon>
        <taxon>Dikarya</taxon>
        <taxon>Ascomycota</taxon>
        <taxon>Pezizomycotina</taxon>
        <taxon>Dothideomycetes</taxon>
        <taxon>Pleosporomycetidae</taxon>
        <taxon>Pleosporales</taxon>
        <taxon>Pleosporineae</taxon>
        <taxon>Didymellaceae</taxon>
        <taxon>Didymella</taxon>
    </lineage>
</organism>
<reference evidence="1" key="1">
    <citation type="journal article" date="2020" name="Stud. Mycol.">
        <title>101 Dothideomycetes genomes: a test case for predicting lifestyles and emergence of pathogens.</title>
        <authorList>
            <person name="Haridas S."/>
            <person name="Albert R."/>
            <person name="Binder M."/>
            <person name="Bloem J."/>
            <person name="Labutti K."/>
            <person name="Salamov A."/>
            <person name="Andreopoulos B."/>
            <person name="Baker S."/>
            <person name="Barry K."/>
            <person name="Bills G."/>
            <person name="Bluhm B."/>
            <person name="Cannon C."/>
            <person name="Castanera R."/>
            <person name="Culley D."/>
            <person name="Daum C."/>
            <person name="Ezra D."/>
            <person name="Gonzalez J."/>
            <person name="Henrissat B."/>
            <person name="Kuo A."/>
            <person name="Liang C."/>
            <person name="Lipzen A."/>
            <person name="Lutzoni F."/>
            <person name="Magnuson J."/>
            <person name="Mondo S."/>
            <person name="Nolan M."/>
            <person name="Ohm R."/>
            <person name="Pangilinan J."/>
            <person name="Park H.-J."/>
            <person name="Ramirez L."/>
            <person name="Alfaro M."/>
            <person name="Sun H."/>
            <person name="Tritt A."/>
            <person name="Yoshinaga Y."/>
            <person name="Zwiers L.-H."/>
            <person name="Turgeon B."/>
            <person name="Goodwin S."/>
            <person name="Spatafora J."/>
            <person name="Crous P."/>
            <person name="Grigoriev I."/>
        </authorList>
    </citation>
    <scope>NUCLEOTIDE SEQUENCE</scope>
    <source>
        <strain evidence="1">CBS 183.55</strain>
    </source>
</reference>
<name>A0A6A5S064_9PLEO</name>
<dbReference type="RefSeq" id="XP_033453092.1">
    <property type="nucleotide sequence ID" value="XM_033591076.1"/>
</dbReference>
<sequence length="244" mass="27323">MINSTFEKWLEPGQDVPQPLVDELLRRYSTKEGYDIFPDVLPFFQMLRTKSSTEGTKPWPWKETVVGIITNSDDRVPGILESFGLKVGPRRVGTPDERTADVASEDDISFVVLSYDVGVEKPQREMFDAAIKSFEETLASRRDESDVQSWEKMYVGDSLEHDVVGASKAGWKALRLDREEQFRDSFKSKGKDLIQATVQIGDGSHYLKVSTIKNLGALSTIYPASGWLGKDSLEASGFESEKTA</sequence>
<dbReference type="Proteomes" id="UP000800082">
    <property type="component" value="Unassembled WGS sequence"/>
</dbReference>
<dbReference type="InterPro" id="IPR023214">
    <property type="entry name" value="HAD_sf"/>
</dbReference>
<evidence type="ECO:0000313" key="1">
    <source>
        <dbReference type="EMBL" id="KAF1932844.1"/>
    </source>
</evidence>
<dbReference type="AlphaFoldDB" id="A0A6A5S064"/>
<dbReference type="GeneID" id="54348744"/>
<keyword evidence="2" id="KW-1185">Reference proteome</keyword>
<proteinExistence type="predicted"/>
<dbReference type="InterPro" id="IPR051828">
    <property type="entry name" value="HAD-like_hydrolase_domain"/>
</dbReference>
<evidence type="ECO:0000313" key="2">
    <source>
        <dbReference type="Proteomes" id="UP000800082"/>
    </source>
</evidence>
<dbReference type="GO" id="GO:0005634">
    <property type="term" value="C:nucleus"/>
    <property type="evidence" value="ECO:0007669"/>
    <property type="project" value="TreeGrafter"/>
</dbReference>
<dbReference type="Gene3D" id="3.40.50.1000">
    <property type="entry name" value="HAD superfamily/HAD-like"/>
    <property type="match status" value="1"/>
</dbReference>
<evidence type="ECO:0008006" key="3">
    <source>
        <dbReference type="Google" id="ProtNLM"/>
    </source>
</evidence>
<dbReference type="PANTHER" id="PTHR46191:SF2">
    <property type="entry name" value="HALOACID DEHALOGENASE-LIKE HYDROLASE DOMAIN-CONTAINING PROTEIN 3"/>
    <property type="match status" value="1"/>
</dbReference>
<dbReference type="Pfam" id="PF13242">
    <property type="entry name" value="Hydrolase_like"/>
    <property type="match status" value="1"/>
</dbReference>
<dbReference type="InterPro" id="IPR036412">
    <property type="entry name" value="HAD-like_sf"/>
</dbReference>
<dbReference type="EMBL" id="ML978958">
    <property type="protein sequence ID" value="KAF1932844.1"/>
    <property type="molecule type" value="Genomic_DNA"/>
</dbReference>